<evidence type="ECO:0000313" key="3">
    <source>
        <dbReference type="Proteomes" id="UP000734854"/>
    </source>
</evidence>
<gene>
    <name evidence="2" type="ORF">ZIOFF_051620</name>
</gene>
<dbReference type="InterPro" id="IPR006121">
    <property type="entry name" value="HMA_dom"/>
</dbReference>
<feature type="domain" description="HMA" evidence="1">
    <location>
        <begin position="6"/>
        <end position="78"/>
    </location>
</feature>
<accession>A0A8J5FKM7</accession>
<dbReference type="Gene3D" id="3.30.70.100">
    <property type="match status" value="1"/>
</dbReference>
<dbReference type="PANTHER" id="PTHR47856:SF2">
    <property type="entry name" value="OS08G0512200 PROTEIN"/>
    <property type="match status" value="1"/>
</dbReference>
<dbReference type="PROSITE" id="PS50846">
    <property type="entry name" value="HMA_2"/>
    <property type="match status" value="1"/>
</dbReference>
<name>A0A8J5FKM7_ZINOF</name>
<dbReference type="SUPFAM" id="SSF55008">
    <property type="entry name" value="HMA, heavy metal-associated domain"/>
    <property type="match status" value="1"/>
</dbReference>
<dbReference type="InterPro" id="IPR036163">
    <property type="entry name" value="HMA_dom_sf"/>
</dbReference>
<evidence type="ECO:0000313" key="2">
    <source>
        <dbReference type="EMBL" id="KAG6490330.1"/>
    </source>
</evidence>
<dbReference type="CDD" id="cd00371">
    <property type="entry name" value="HMA"/>
    <property type="match status" value="1"/>
</dbReference>
<evidence type="ECO:0000259" key="1">
    <source>
        <dbReference type="PROSITE" id="PS50846"/>
    </source>
</evidence>
<protein>
    <recommendedName>
        <fullName evidence="1">HMA domain-containing protein</fullName>
    </recommendedName>
</protein>
<keyword evidence="3" id="KW-1185">Reference proteome</keyword>
<dbReference type="PANTHER" id="PTHR47856">
    <property type="entry name" value="HEAVY METAL-ASSOCIATED ISOPRENYLATED PLANT PROTEIN 20-LIKE"/>
    <property type="match status" value="1"/>
</dbReference>
<dbReference type="EMBL" id="JACMSC010000014">
    <property type="protein sequence ID" value="KAG6490330.1"/>
    <property type="molecule type" value="Genomic_DNA"/>
</dbReference>
<dbReference type="AlphaFoldDB" id="A0A8J5FKM7"/>
<comment type="caution">
    <text evidence="2">The sequence shown here is derived from an EMBL/GenBank/DDBJ whole genome shotgun (WGS) entry which is preliminary data.</text>
</comment>
<organism evidence="2 3">
    <name type="scientific">Zingiber officinale</name>
    <name type="common">Ginger</name>
    <name type="synonym">Amomum zingiber</name>
    <dbReference type="NCBI Taxonomy" id="94328"/>
    <lineage>
        <taxon>Eukaryota</taxon>
        <taxon>Viridiplantae</taxon>
        <taxon>Streptophyta</taxon>
        <taxon>Embryophyta</taxon>
        <taxon>Tracheophyta</taxon>
        <taxon>Spermatophyta</taxon>
        <taxon>Magnoliopsida</taxon>
        <taxon>Liliopsida</taxon>
        <taxon>Zingiberales</taxon>
        <taxon>Zingiberaceae</taxon>
        <taxon>Zingiber</taxon>
    </lineage>
</organism>
<sequence length="103" mass="12070">MSFRYDKARYDKVRYDKAIELKVDMVALHEKRVRKCLSKVKGIEKVEVEASIQKVVITGYANRNKILKALKRMGLRAELWSAHNEILSNYATGSFMFNNYSFF</sequence>
<proteinExistence type="predicted"/>
<reference evidence="2 3" key="1">
    <citation type="submission" date="2020-08" db="EMBL/GenBank/DDBJ databases">
        <title>Plant Genome Project.</title>
        <authorList>
            <person name="Zhang R.-G."/>
        </authorList>
    </citation>
    <scope>NUCLEOTIDE SEQUENCE [LARGE SCALE GENOMIC DNA]</scope>
    <source>
        <tissue evidence="2">Rhizome</tissue>
    </source>
</reference>
<dbReference type="GO" id="GO:0046872">
    <property type="term" value="F:metal ion binding"/>
    <property type="evidence" value="ECO:0007669"/>
    <property type="project" value="InterPro"/>
</dbReference>
<dbReference type="Pfam" id="PF00403">
    <property type="entry name" value="HMA"/>
    <property type="match status" value="1"/>
</dbReference>
<dbReference type="Proteomes" id="UP000734854">
    <property type="component" value="Unassembled WGS sequence"/>
</dbReference>